<feature type="transmembrane region" description="Helical" evidence="1">
    <location>
        <begin position="88"/>
        <end position="107"/>
    </location>
</feature>
<dbReference type="Proteomes" id="UP000182321">
    <property type="component" value="Unassembled WGS sequence"/>
</dbReference>
<reference evidence="3" key="1">
    <citation type="submission" date="2016-10" db="EMBL/GenBank/DDBJ databases">
        <authorList>
            <person name="Varghese N."/>
        </authorList>
    </citation>
    <scope>NUCLEOTIDE SEQUENCE [LARGE SCALE GENOMIC DNA]</scope>
    <source>
        <strain evidence="3">ACV-9</strain>
    </source>
</reference>
<keyword evidence="1" id="KW-0812">Transmembrane</keyword>
<feature type="transmembrane region" description="Helical" evidence="1">
    <location>
        <begin position="6"/>
        <end position="28"/>
    </location>
</feature>
<name>A0A1H7F5U1_9FIRM</name>
<evidence type="ECO:0000313" key="2">
    <source>
        <dbReference type="EMBL" id="SEK20737.1"/>
    </source>
</evidence>
<keyword evidence="1" id="KW-1133">Transmembrane helix</keyword>
<evidence type="ECO:0008006" key="4">
    <source>
        <dbReference type="Google" id="ProtNLM"/>
    </source>
</evidence>
<protein>
    <recommendedName>
        <fullName evidence="4">DUF3784 domain-containing protein</fullName>
    </recommendedName>
</protein>
<dbReference type="AlphaFoldDB" id="A0A1H7F5U1"/>
<gene>
    <name evidence="2" type="ORF">SAMN02910377_00301</name>
</gene>
<evidence type="ECO:0000313" key="3">
    <source>
        <dbReference type="Proteomes" id="UP000182321"/>
    </source>
</evidence>
<keyword evidence="3" id="KW-1185">Reference proteome</keyword>
<proteinExistence type="predicted"/>
<feature type="transmembrane region" description="Helical" evidence="1">
    <location>
        <begin position="60"/>
        <end position="76"/>
    </location>
</feature>
<organism evidence="2 3">
    <name type="scientific">Pseudobutyrivibrio ruminis</name>
    <dbReference type="NCBI Taxonomy" id="46206"/>
    <lineage>
        <taxon>Bacteria</taxon>
        <taxon>Bacillati</taxon>
        <taxon>Bacillota</taxon>
        <taxon>Clostridia</taxon>
        <taxon>Lachnospirales</taxon>
        <taxon>Lachnospiraceae</taxon>
        <taxon>Pseudobutyrivibrio</taxon>
    </lineage>
</organism>
<sequence>MDIGFMKIFDIAVGVLGVYLVFVSIKSLKAGIVDPMMITAEELAKCADIKGLSKYLMPKSAIFGALCIVFGIQGLLNDTGYVKFPHAVNVGFLIAFVVVWCVFSYFIRKAKKTYIQ</sequence>
<dbReference type="EMBL" id="FNZX01000003">
    <property type="protein sequence ID" value="SEK20737.1"/>
    <property type="molecule type" value="Genomic_DNA"/>
</dbReference>
<keyword evidence="1" id="KW-0472">Membrane</keyword>
<accession>A0A1H7F5U1</accession>
<evidence type="ECO:0000256" key="1">
    <source>
        <dbReference type="SAM" id="Phobius"/>
    </source>
</evidence>
<dbReference type="RefSeq" id="WP_074788797.1">
    <property type="nucleotide sequence ID" value="NZ_FNZX01000003.1"/>
</dbReference>